<keyword evidence="1" id="KW-0653">Protein transport</keyword>
<reference evidence="2" key="1">
    <citation type="submission" date="2020-11" db="EMBL/GenBank/DDBJ databases">
        <authorList>
            <consortium name="DOE Joint Genome Institute"/>
            <person name="Ahrendt S."/>
            <person name="Riley R."/>
            <person name="Andreopoulos W."/>
            <person name="Labutti K."/>
            <person name="Pangilinan J."/>
            <person name="Ruiz-Duenas F.J."/>
            <person name="Barrasa J.M."/>
            <person name="Sanchez-Garcia M."/>
            <person name="Camarero S."/>
            <person name="Miyauchi S."/>
            <person name="Serrano A."/>
            <person name="Linde D."/>
            <person name="Babiker R."/>
            <person name="Drula E."/>
            <person name="Ayuso-Fernandez I."/>
            <person name="Pacheco R."/>
            <person name="Padilla G."/>
            <person name="Ferreira P."/>
            <person name="Barriuso J."/>
            <person name="Kellner H."/>
            <person name="Castanera R."/>
            <person name="Alfaro M."/>
            <person name="Ramirez L."/>
            <person name="Pisabarro A.G."/>
            <person name="Kuo A."/>
            <person name="Tritt A."/>
            <person name="Lipzen A."/>
            <person name="He G."/>
            <person name="Yan M."/>
            <person name="Ng V."/>
            <person name="Cullen D."/>
            <person name="Martin F."/>
            <person name="Rosso M.-N."/>
            <person name="Henrissat B."/>
            <person name="Hibbett D."/>
            <person name="Martinez A.T."/>
            <person name="Grigoriev I.V."/>
        </authorList>
    </citation>
    <scope>NUCLEOTIDE SEQUENCE</scope>
    <source>
        <strain evidence="2">MF-IS2</strain>
    </source>
</reference>
<dbReference type="GO" id="GO:0003713">
    <property type="term" value="F:transcription coactivator activity"/>
    <property type="evidence" value="ECO:0007669"/>
    <property type="project" value="UniProtKB-UniRule"/>
</dbReference>
<comment type="subunit">
    <text evidence="1">Component of the nuclear pore complex (NPC)-associated TREX-2 complex (transcription and export complex 2), composed of at least SUS1, SAC3, THP1, SEM1, and CDC31. TREX-2 contains 2 SUS1 chains. The TREX-2 complex interacts with the nucleoporin NUP1. Component of the 1.8 MDa SAGA transcription coactivator-HAT complex. SAGA is built of 5 distinct domains with specialized functions. Within the SAGA complex, SUS1, SGF11, SGF73 and UBP8 form an additional subcomplex of SAGA called the DUB module (deubiquitination module). Interacts directly with THP1, SAC3, SGF11, and with the RNA polymerase II.</text>
</comment>
<dbReference type="InterPro" id="IPR018783">
    <property type="entry name" value="TF_ENY2"/>
</dbReference>
<dbReference type="GO" id="GO:0005654">
    <property type="term" value="C:nucleoplasm"/>
    <property type="evidence" value="ECO:0007669"/>
    <property type="project" value="UniProtKB-SubCell"/>
</dbReference>
<dbReference type="OrthoDB" id="6221744at2759"/>
<keyword evidence="3" id="KW-1185">Reference proteome</keyword>
<name>A0A9P5XCK8_9AGAR</name>
<keyword evidence="1" id="KW-0156">Chromatin regulator</keyword>
<keyword evidence="1" id="KW-0813">Transport</keyword>
<keyword evidence="1" id="KW-0811">Translocation</keyword>
<dbReference type="Gene3D" id="1.10.246.140">
    <property type="match status" value="1"/>
</dbReference>
<dbReference type="Proteomes" id="UP000807342">
    <property type="component" value="Unassembled WGS sequence"/>
</dbReference>
<accession>A0A9P5XCK8</accession>
<dbReference type="GO" id="GO:0006325">
    <property type="term" value="P:chromatin organization"/>
    <property type="evidence" value="ECO:0007669"/>
    <property type="project" value="UniProtKB-KW"/>
</dbReference>
<dbReference type="GO" id="GO:0005643">
    <property type="term" value="C:nuclear pore"/>
    <property type="evidence" value="ECO:0007669"/>
    <property type="project" value="UniProtKB-UniRule"/>
</dbReference>
<keyword evidence="1" id="KW-0963">Cytoplasm</keyword>
<dbReference type="GO" id="GO:0070390">
    <property type="term" value="C:transcription export complex 2"/>
    <property type="evidence" value="ECO:0007669"/>
    <property type="project" value="UniProtKB-UniRule"/>
</dbReference>
<dbReference type="EMBL" id="MU151216">
    <property type="protein sequence ID" value="KAF9447080.1"/>
    <property type="molecule type" value="Genomic_DNA"/>
</dbReference>
<dbReference type="PANTHER" id="PTHR12514">
    <property type="entry name" value="ENHANCER OF YELLOW 2 TRANSCRIPTION FACTOR"/>
    <property type="match status" value="1"/>
</dbReference>
<proteinExistence type="inferred from homology"/>
<dbReference type="InterPro" id="IPR038212">
    <property type="entry name" value="TF_EnY2_sf"/>
</dbReference>
<comment type="subcellular location">
    <subcellularLocation>
        <location evidence="1">Nucleus</location>
        <location evidence="1">Nucleoplasm</location>
    </subcellularLocation>
    <subcellularLocation>
        <location evidence="1">Cytoplasm</location>
        <location evidence="1">P-body</location>
    </subcellularLocation>
</comment>
<keyword evidence="1" id="KW-0010">Activator</keyword>
<dbReference type="GO" id="GO:0006368">
    <property type="term" value="P:transcription elongation by RNA polymerase II"/>
    <property type="evidence" value="ECO:0007669"/>
    <property type="project" value="UniProtKB-UniRule"/>
</dbReference>
<dbReference type="Pfam" id="PF10163">
    <property type="entry name" value="EnY2"/>
    <property type="match status" value="1"/>
</dbReference>
<keyword evidence="1" id="KW-0509">mRNA transport</keyword>
<keyword evidence="1" id="KW-0805">Transcription regulation</keyword>
<evidence type="ECO:0000313" key="2">
    <source>
        <dbReference type="EMBL" id="KAF9447080.1"/>
    </source>
</evidence>
<evidence type="ECO:0000313" key="3">
    <source>
        <dbReference type="Proteomes" id="UP000807342"/>
    </source>
</evidence>
<comment type="caution">
    <text evidence="2">The sequence shown here is derived from an EMBL/GenBank/DDBJ whole genome shotgun (WGS) entry which is preliminary data.</text>
</comment>
<organism evidence="2 3">
    <name type="scientific">Macrolepiota fuliginosa MF-IS2</name>
    <dbReference type="NCBI Taxonomy" id="1400762"/>
    <lineage>
        <taxon>Eukaryota</taxon>
        <taxon>Fungi</taxon>
        <taxon>Dikarya</taxon>
        <taxon>Basidiomycota</taxon>
        <taxon>Agaricomycotina</taxon>
        <taxon>Agaricomycetes</taxon>
        <taxon>Agaricomycetidae</taxon>
        <taxon>Agaricales</taxon>
        <taxon>Agaricineae</taxon>
        <taxon>Agaricaceae</taxon>
        <taxon>Macrolepiota</taxon>
    </lineage>
</organism>
<protein>
    <recommendedName>
        <fullName evidence="1">Transcription and mRNA export factor SUS1</fullName>
    </recommendedName>
</protein>
<comment type="function">
    <text evidence="1">Involved in mRNA export coupled transcription activation by association with both the TREX-2 and the SAGA complexes. At the promoters, SAGA is required for recruitment of the basal transcription machinery. It influences RNA polymerase II transcriptional activity through different activities such as TBP interaction and promoter selectivity, interaction with transcription activators, and chromatin modification through histone acetylation and deubiquitination. Within the SAGA complex, participates to a subcomplex required for deubiquitination of H2B and for the maintenance of steady-state H3 methylation levels. The TREX-2 complex functions in docking export-competent ribonucleoprotein particles (mRNPs) to the nuclear entrance of the nuclear pore complex (nuclear basket). TREX-2 participates in mRNA export and accurate chromatin positioning in the nucleus by tethering genes to the nuclear periphery. May also be involved in cytoplasmic mRNA decay by interaction with components of P-bodies.</text>
</comment>
<dbReference type="GO" id="GO:0015031">
    <property type="term" value="P:protein transport"/>
    <property type="evidence" value="ECO:0007669"/>
    <property type="project" value="UniProtKB-KW"/>
</dbReference>
<dbReference type="GO" id="GO:0006406">
    <property type="term" value="P:mRNA export from nucleus"/>
    <property type="evidence" value="ECO:0007669"/>
    <property type="project" value="UniProtKB-UniRule"/>
</dbReference>
<keyword evidence="1" id="KW-0539">Nucleus</keyword>
<sequence length="93" mass="10683">MPVAETEVSLYAQVRRSLIENGEWDQIQAVLRTRLNEVGWVDEVKSESKECSRRLDIQAVLEQVTPHAQASLPMAVKKEILGLIKRHVEKKFE</sequence>
<keyword evidence="1" id="KW-0804">Transcription</keyword>
<gene>
    <name evidence="1" type="primary">SUS1</name>
    <name evidence="2" type="ORF">P691DRAFT_793817</name>
</gene>
<dbReference type="GO" id="GO:0071819">
    <property type="term" value="C:DUBm complex"/>
    <property type="evidence" value="ECO:0007669"/>
    <property type="project" value="UniProtKB-UniRule"/>
</dbReference>
<dbReference type="HAMAP" id="MF_03046">
    <property type="entry name" value="ENY2_Sus1"/>
    <property type="match status" value="1"/>
</dbReference>
<dbReference type="AlphaFoldDB" id="A0A9P5XCK8"/>
<dbReference type="GO" id="GO:0000124">
    <property type="term" value="C:SAGA complex"/>
    <property type="evidence" value="ECO:0007669"/>
    <property type="project" value="UniProtKB-UniRule"/>
</dbReference>
<comment type="similarity">
    <text evidence="1">Belongs to the ENY2 family.</text>
</comment>
<dbReference type="GO" id="GO:0000932">
    <property type="term" value="C:P-body"/>
    <property type="evidence" value="ECO:0007669"/>
    <property type="project" value="UniProtKB-SubCell"/>
</dbReference>
<evidence type="ECO:0000256" key="1">
    <source>
        <dbReference type="HAMAP-Rule" id="MF_03046"/>
    </source>
</evidence>